<dbReference type="InterPro" id="IPR008271">
    <property type="entry name" value="Ser/Thr_kinase_AS"/>
</dbReference>
<gene>
    <name evidence="12" type="ORF">BCR42DRAFT_343021</name>
</gene>
<feature type="compositionally biased region" description="Low complexity" evidence="10">
    <location>
        <begin position="38"/>
        <end position="57"/>
    </location>
</feature>
<comment type="catalytic activity">
    <reaction evidence="8">
        <text>L-seryl-[protein] + ATP = O-phospho-L-seryl-[protein] + ADP + H(+)</text>
        <dbReference type="Rhea" id="RHEA:17989"/>
        <dbReference type="Rhea" id="RHEA-COMP:9863"/>
        <dbReference type="Rhea" id="RHEA-COMP:11604"/>
        <dbReference type="ChEBI" id="CHEBI:15378"/>
        <dbReference type="ChEBI" id="CHEBI:29999"/>
        <dbReference type="ChEBI" id="CHEBI:30616"/>
        <dbReference type="ChEBI" id="CHEBI:83421"/>
        <dbReference type="ChEBI" id="CHEBI:456216"/>
        <dbReference type="EC" id="2.7.11.1"/>
    </reaction>
</comment>
<keyword evidence="3" id="KW-0808">Transferase</keyword>
<feature type="compositionally biased region" description="Low complexity" evidence="10">
    <location>
        <begin position="199"/>
        <end position="228"/>
    </location>
</feature>
<protein>
    <recommendedName>
        <fullName evidence="1">non-specific serine/threonine protein kinase</fullName>
        <ecNumber evidence="1">2.7.11.1</ecNumber>
    </recommendedName>
</protein>
<dbReference type="Pfam" id="PF00069">
    <property type="entry name" value="Pkinase"/>
    <property type="match status" value="1"/>
</dbReference>
<dbReference type="PANTHER" id="PTHR43895">
    <property type="entry name" value="CALCIUM/CALMODULIN-DEPENDENT PROTEIN KINASE KINASE-RELATED"/>
    <property type="match status" value="1"/>
</dbReference>
<name>A0A1X2IZC4_9FUNG</name>
<keyword evidence="2" id="KW-0723">Serine/threonine-protein kinase</keyword>
<dbReference type="EMBL" id="MCGE01000002">
    <property type="protein sequence ID" value="ORZ24622.1"/>
    <property type="molecule type" value="Genomic_DNA"/>
</dbReference>
<dbReference type="Proteomes" id="UP000193560">
    <property type="component" value="Unassembled WGS sequence"/>
</dbReference>
<feature type="compositionally biased region" description="Basic residues" evidence="10">
    <location>
        <begin position="328"/>
        <end position="339"/>
    </location>
</feature>
<dbReference type="PROSITE" id="PS00107">
    <property type="entry name" value="PROTEIN_KINASE_ATP"/>
    <property type="match status" value="1"/>
</dbReference>
<dbReference type="GO" id="GO:0005524">
    <property type="term" value="F:ATP binding"/>
    <property type="evidence" value="ECO:0007669"/>
    <property type="project" value="UniProtKB-UniRule"/>
</dbReference>
<dbReference type="InterPro" id="IPR000719">
    <property type="entry name" value="Prot_kinase_dom"/>
</dbReference>
<dbReference type="STRING" id="90262.A0A1X2IZC4"/>
<evidence type="ECO:0000256" key="1">
    <source>
        <dbReference type="ARBA" id="ARBA00012513"/>
    </source>
</evidence>
<proteinExistence type="predicted"/>
<evidence type="ECO:0000256" key="3">
    <source>
        <dbReference type="ARBA" id="ARBA00022679"/>
    </source>
</evidence>
<evidence type="ECO:0000256" key="4">
    <source>
        <dbReference type="ARBA" id="ARBA00022741"/>
    </source>
</evidence>
<feature type="binding site" evidence="9">
    <location>
        <position position="417"/>
    </location>
    <ligand>
        <name>ATP</name>
        <dbReference type="ChEBI" id="CHEBI:30616"/>
    </ligand>
</feature>
<dbReference type="AlphaFoldDB" id="A0A1X2IZC4"/>
<keyword evidence="4 9" id="KW-0547">Nucleotide-binding</keyword>
<feature type="region of interest" description="Disordered" evidence="10">
    <location>
        <begin position="153"/>
        <end position="271"/>
    </location>
</feature>
<dbReference type="PROSITE" id="PS00108">
    <property type="entry name" value="PROTEIN_KINASE_ST"/>
    <property type="match status" value="1"/>
</dbReference>
<dbReference type="PROSITE" id="PS50011">
    <property type="entry name" value="PROTEIN_KINASE_DOM"/>
    <property type="match status" value="1"/>
</dbReference>
<dbReference type="GO" id="GO:0004674">
    <property type="term" value="F:protein serine/threonine kinase activity"/>
    <property type="evidence" value="ECO:0007669"/>
    <property type="project" value="UniProtKB-KW"/>
</dbReference>
<keyword evidence="13" id="KW-1185">Reference proteome</keyword>
<keyword evidence="6 9" id="KW-0067">ATP-binding</keyword>
<organism evidence="12 13">
    <name type="scientific">Absidia repens</name>
    <dbReference type="NCBI Taxonomy" id="90262"/>
    <lineage>
        <taxon>Eukaryota</taxon>
        <taxon>Fungi</taxon>
        <taxon>Fungi incertae sedis</taxon>
        <taxon>Mucoromycota</taxon>
        <taxon>Mucoromycotina</taxon>
        <taxon>Mucoromycetes</taxon>
        <taxon>Mucorales</taxon>
        <taxon>Cunninghamellaceae</taxon>
        <taxon>Absidia</taxon>
    </lineage>
</organism>
<dbReference type="PANTHER" id="PTHR43895:SF32">
    <property type="entry name" value="SERINE_THREONINE-PROTEIN KINASE CHK1"/>
    <property type="match status" value="1"/>
</dbReference>
<feature type="region of interest" description="Disordered" evidence="10">
    <location>
        <begin position="308"/>
        <end position="358"/>
    </location>
</feature>
<dbReference type="FunFam" id="1.10.510.10:FF:000571">
    <property type="entry name" value="Maternal embryonic leucine zipper kinase"/>
    <property type="match status" value="1"/>
</dbReference>
<dbReference type="SUPFAM" id="SSF56112">
    <property type="entry name" value="Protein kinase-like (PK-like)"/>
    <property type="match status" value="1"/>
</dbReference>
<dbReference type="GO" id="GO:0007165">
    <property type="term" value="P:signal transduction"/>
    <property type="evidence" value="ECO:0007669"/>
    <property type="project" value="TreeGrafter"/>
</dbReference>
<dbReference type="SMART" id="SM00220">
    <property type="entry name" value="S_TKc"/>
    <property type="match status" value="1"/>
</dbReference>
<evidence type="ECO:0000256" key="9">
    <source>
        <dbReference type="PROSITE-ProRule" id="PRU10141"/>
    </source>
</evidence>
<dbReference type="InterPro" id="IPR017441">
    <property type="entry name" value="Protein_kinase_ATP_BS"/>
</dbReference>
<evidence type="ECO:0000256" key="10">
    <source>
        <dbReference type="SAM" id="MobiDB-lite"/>
    </source>
</evidence>
<sequence length="673" mass="75520">MEPQNIHVNKSNSPLGHRRQASIGLGIITNLDSNDTPAKASSKDAATATTNNSKNASFFETSDITVRPPPRLYSMDKSKETFSPIPTPQEPAATYASRLRNIVANMNNNNKHNSTSTLTPISNSDAHNINAMKDSEPGLCDTTNTAKAKVRRARSYRLRPPYHLGEDDDDDDEIMPLPSPLPTSTTSTSSHRLPHDLHVFQSTQHHHVSSSSRLGSVLSSTEETSSSTPDLPAKNPESTSTVTAAGATPSEHTGIITSPHSPVTPPSPSTSTSIPIIAISPTFVHRNDVIPQLSEHPMLGDMDDRMLINHAPPPPSQQPNQHYQSLDHHHHHQHQHKSQIHTNKQPTGGGMVREVSQSSNLPTLSKCVDEDFVDKQLGHFYIRRLLGTGAFSKVYLAERHPSSDGVDENQVELFAIKTINKVGMLKNPRVRSSIEREVGILKFIDHPHIVRIEATMETEHSLCIILQYAEGVELFDYVQQLHQRLNAANEKVDENLIKKIFLQLVRVVKWMHKHNIVHRDLKLENILIQIDERHPQGEPILKVTDFGLARVIDPDSPILTTRCGSEEYAAPEIVQSKGYDGRQTDTWALGIILYSLLVGYLPFRYDVSKGERVTQMFYRIVRAQIKWPKTWDHHHHLAISPEAKDVVERILVRQPELRLDLDNIDRLPWFQQS</sequence>
<evidence type="ECO:0000256" key="6">
    <source>
        <dbReference type="ARBA" id="ARBA00022840"/>
    </source>
</evidence>
<dbReference type="OrthoDB" id="289250at2759"/>
<evidence type="ECO:0000256" key="8">
    <source>
        <dbReference type="ARBA" id="ARBA00048679"/>
    </source>
</evidence>
<keyword evidence="5 12" id="KW-0418">Kinase</keyword>
<dbReference type="EC" id="2.7.11.1" evidence="1"/>
<evidence type="ECO:0000259" key="11">
    <source>
        <dbReference type="PROSITE" id="PS50011"/>
    </source>
</evidence>
<evidence type="ECO:0000256" key="7">
    <source>
        <dbReference type="ARBA" id="ARBA00047899"/>
    </source>
</evidence>
<comment type="catalytic activity">
    <reaction evidence="7">
        <text>L-threonyl-[protein] + ATP = O-phospho-L-threonyl-[protein] + ADP + H(+)</text>
        <dbReference type="Rhea" id="RHEA:46608"/>
        <dbReference type="Rhea" id="RHEA-COMP:11060"/>
        <dbReference type="Rhea" id="RHEA-COMP:11605"/>
        <dbReference type="ChEBI" id="CHEBI:15378"/>
        <dbReference type="ChEBI" id="CHEBI:30013"/>
        <dbReference type="ChEBI" id="CHEBI:30616"/>
        <dbReference type="ChEBI" id="CHEBI:61977"/>
        <dbReference type="ChEBI" id="CHEBI:456216"/>
        <dbReference type="EC" id="2.7.11.1"/>
    </reaction>
</comment>
<evidence type="ECO:0000313" key="13">
    <source>
        <dbReference type="Proteomes" id="UP000193560"/>
    </source>
</evidence>
<dbReference type="InterPro" id="IPR011009">
    <property type="entry name" value="Kinase-like_dom_sf"/>
</dbReference>
<dbReference type="Gene3D" id="1.10.510.10">
    <property type="entry name" value="Transferase(Phosphotransferase) domain 1"/>
    <property type="match status" value="1"/>
</dbReference>
<comment type="caution">
    <text evidence="12">The sequence shown here is derived from an EMBL/GenBank/DDBJ whole genome shotgun (WGS) entry which is preliminary data.</text>
</comment>
<accession>A0A1X2IZC4</accession>
<evidence type="ECO:0000256" key="5">
    <source>
        <dbReference type="ARBA" id="ARBA00022777"/>
    </source>
</evidence>
<evidence type="ECO:0000313" key="12">
    <source>
        <dbReference type="EMBL" id="ORZ24622.1"/>
    </source>
</evidence>
<reference evidence="12 13" key="1">
    <citation type="submission" date="2016-07" db="EMBL/GenBank/DDBJ databases">
        <title>Pervasive Adenine N6-methylation of Active Genes in Fungi.</title>
        <authorList>
            <consortium name="DOE Joint Genome Institute"/>
            <person name="Mondo S.J."/>
            <person name="Dannebaum R.O."/>
            <person name="Kuo R.C."/>
            <person name="Labutti K."/>
            <person name="Haridas S."/>
            <person name="Kuo A."/>
            <person name="Salamov A."/>
            <person name="Ahrendt S.R."/>
            <person name="Lipzen A."/>
            <person name="Sullivan W."/>
            <person name="Andreopoulos W.B."/>
            <person name="Clum A."/>
            <person name="Lindquist E."/>
            <person name="Daum C."/>
            <person name="Ramamoorthy G.K."/>
            <person name="Gryganskyi A."/>
            <person name="Culley D."/>
            <person name="Magnuson J.K."/>
            <person name="James T.Y."/>
            <person name="O'Malley M.A."/>
            <person name="Stajich J.E."/>
            <person name="Spatafora J.W."/>
            <person name="Visel A."/>
            <person name="Grigoriev I.V."/>
        </authorList>
    </citation>
    <scope>NUCLEOTIDE SEQUENCE [LARGE SCALE GENOMIC DNA]</scope>
    <source>
        <strain evidence="12 13">NRRL 1336</strain>
    </source>
</reference>
<feature type="domain" description="Protein kinase" evidence="11">
    <location>
        <begin position="380"/>
        <end position="670"/>
    </location>
</feature>
<feature type="compositionally biased region" description="Polar residues" evidence="10">
    <location>
        <begin position="1"/>
        <end position="14"/>
    </location>
</feature>
<feature type="region of interest" description="Disordered" evidence="10">
    <location>
        <begin position="1"/>
        <end position="70"/>
    </location>
</feature>
<evidence type="ECO:0000256" key="2">
    <source>
        <dbReference type="ARBA" id="ARBA00022527"/>
    </source>
</evidence>